<dbReference type="EMBL" id="CATOUU010000858">
    <property type="protein sequence ID" value="CAI9955161.1"/>
    <property type="molecule type" value="Genomic_DNA"/>
</dbReference>
<evidence type="ECO:0000313" key="1">
    <source>
        <dbReference type="EMBL" id="CAI9955161.1"/>
    </source>
</evidence>
<dbReference type="EMBL" id="CAXDID020000878">
    <property type="protein sequence ID" value="CAL6115416.1"/>
    <property type="molecule type" value="Genomic_DNA"/>
</dbReference>
<protein>
    <submittedName>
        <fullName evidence="2">Hypothetical_protein</fullName>
    </submittedName>
</protein>
<reference evidence="1" key="1">
    <citation type="submission" date="2023-06" db="EMBL/GenBank/DDBJ databases">
        <authorList>
            <person name="Kurt Z."/>
        </authorList>
    </citation>
    <scope>NUCLEOTIDE SEQUENCE</scope>
</reference>
<evidence type="ECO:0000313" key="3">
    <source>
        <dbReference type="Proteomes" id="UP001642409"/>
    </source>
</evidence>
<organism evidence="1">
    <name type="scientific">Hexamita inflata</name>
    <dbReference type="NCBI Taxonomy" id="28002"/>
    <lineage>
        <taxon>Eukaryota</taxon>
        <taxon>Metamonada</taxon>
        <taxon>Diplomonadida</taxon>
        <taxon>Hexamitidae</taxon>
        <taxon>Hexamitinae</taxon>
        <taxon>Hexamita</taxon>
    </lineage>
</organism>
<dbReference type="AlphaFoldDB" id="A0AA86QE68"/>
<proteinExistence type="predicted"/>
<keyword evidence="3" id="KW-1185">Reference proteome</keyword>
<reference evidence="2 3" key="2">
    <citation type="submission" date="2024-07" db="EMBL/GenBank/DDBJ databases">
        <authorList>
            <person name="Akdeniz Z."/>
        </authorList>
    </citation>
    <scope>NUCLEOTIDE SEQUENCE [LARGE SCALE GENOMIC DNA]</scope>
</reference>
<comment type="caution">
    <text evidence="1">The sequence shown here is derived from an EMBL/GenBank/DDBJ whole genome shotgun (WGS) entry which is preliminary data.</text>
</comment>
<accession>A0AA86QE68</accession>
<sequence length="269" mass="31354">MTMSQQESNIVITQDIIQFYHIFYNLITTSSKQFDIQLQQIDEIYTQNIKKYNEKLFNIQELSQKTDEKGLGRKILKALNQFEVNMVTGFKNVNVNIVSDDGQLVNFQIDTINVTVFTYQGYQYANIINDLTIRNITLKYINANGCDVIKMQLKDTNLISRSIEDTQKQLLTQTIIDLGSLSIQTYDVDKNIAEILKWTLQWLQQLPNKQLKIQNNEKSQISQLTEKQSIDAKQMQQYTFSISLRYIGISFMFQLNNCFSKYAVEDQLS</sequence>
<gene>
    <name evidence="1" type="ORF">HINF_LOCUS42806</name>
    <name evidence="2" type="ORF">HINF_LOCUS78616</name>
</gene>
<evidence type="ECO:0000313" key="2">
    <source>
        <dbReference type="EMBL" id="CAL6115416.1"/>
    </source>
</evidence>
<dbReference type="Proteomes" id="UP001642409">
    <property type="component" value="Unassembled WGS sequence"/>
</dbReference>
<name>A0AA86QE68_9EUKA</name>